<dbReference type="GO" id="GO:0003993">
    <property type="term" value="F:acid phosphatase activity"/>
    <property type="evidence" value="ECO:0007669"/>
    <property type="project" value="InterPro"/>
</dbReference>
<feature type="domain" description="Fibronectin type-III" evidence="3">
    <location>
        <begin position="1960"/>
        <end position="2050"/>
    </location>
</feature>
<dbReference type="InterPro" id="IPR050964">
    <property type="entry name" value="Striated_Muscle_Regulatory"/>
</dbReference>
<protein>
    <recommendedName>
        <fullName evidence="3">Fibronectin type-III domain-containing protein</fullName>
    </recommendedName>
</protein>
<dbReference type="InterPro" id="IPR008963">
    <property type="entry name" value="Purple_acid_Pase-like_N"/>
</dbReference>
<dbReference type="CDD" id="cd00063">
    <property type="entry name" value="FN3"/>
    <property type="match status" value="3"/>
</dbReference>
<dbReference type="Gene3D" id="2.60.40.10">
    <property type="entry name" value="Immunoglobulins"/>
    <property type="match status" value="9"/>
</dbReference>
<feature type="domain" description="Fibronectin type-III" evidence="3">
    <location>
        <begin position="1673"/>
        <end position="1767"/>
    </location>
</feature>
<keyword evidence="1" id="KW-0677">Repeat</keyword>
<keyword evidence="2" id="KW-1133">Transmembrane helix</keyword>
<dbReference type="PROSITE" id="PS50853">
    <property type="entry name" value="FN3"/>
    <property type="match status" value="4"/>
</dbReference>
<dbReference type="SUPFAM" id="SSF49363">
    <property type="entry name" value="Purple acid phosphatase, N-terminal domain"/>
    <property type="match status" value="1"/>
</dbReference>
<dbReference type="Proteomes" id="UP000033869">
    <property type="component" value="Unassembled WGS sequence"/>
</dbReference>
<sequence>MNKKIFKKIRKIKAPKRVRPFQKGSNPLGRISREARLFFRFSKYVEHVGKKYQKKDSILDKPGLLKNIIRSLMVVRLVIAELRYFLHVTFYKFHYKLYAKQKTYYKMSSSPYKKHIHYTSISAFVFSTVLFLTIQFLSPYNFTPKPKPVQAGANSVSWTDQGHFLNNSNTTGDATTQNPAGQLDVTAGGDVKMATSINFGDGSDGSFLLNNNILTIRRPDGTYLKNGVTVTLPYAIDNSTGTNHGLGKRIFNFTSFKIINGGNVTHQQGMAGYATKGIDINVASTKPGGMTWDDSNLGKFIIDGATSKVDASGKGYGGGGLYGDGSGPGGGRGLLNHPGNGGAYGGVGGYGSVWGEPGNPVLRGPYFDFPDYGSGGSGGSSGQVGGNGGGLAQIKAYQVNLINNGTILASGGSSSNCLSCNTGGGGSGGGIYIKSSSNIANANLISANGGGGGVETAYNSSDGGHGGGGRITIESPSVSGTPSVLPGYTSGSYGGPGGSGVYVYQVLNPFYASGTIGEGGLRFDAGQGKKYKWASLRSITSIPVSRAIKVQYRTFNDDWINAVNTYSGTWQDLPDGDNISVGPNEGVGEINLSSLTPTRRIEIKLQFTGTGADAEPTLFELKLMYNFLDPPGTLSAYRSDGTTVIGWDGWTNETQIKSSFYASGVEGGTTLTPQIEVVPLANPFSGNHTAEGSAFSYNGSPAVLSVSQTGLSPGNYKYKVRYLDSVGRVSGWSSTEGRFNIEQGQPTVSNFSLNFGTTYANSSTRTLTASGIFNDTGGSSGNLKIQFSEDGTNWGAYSGTGTVNSKSTDWTHYVERTASGISQDITNAWYLEGADAAKTVYVRAKDMAGNISVNESDQIILDITPPANVSNLKVHPDIETPGTDLIAADWQTYQNPYFAWDQTANDKNNNLDASGIAGYKYYFDLNAGVPSTMIAEATRNNHNQVTSLAINGQYYFRVVSYDNAGNESETPTEFIYKFDNLNPTGVNNFRVVDTSNPGAISFAWDTSSDGTGAGMAGYEIQRIKYYQDWNIDAVTLQLGNVTSYTDPGLENGIRYHYRIRSKDGANLTSDWSNYVEVTSLDTSAPSDPSDVISTACDGTAPNCFDVANKGYEIKINWGAASDGSGTISRYEIYRNQNDADQPSGDQNVYKLVGYLNMQGGPALVYYDNDANNLAFDGIVKTEVSTKLNDFATYHYRIVAVDPSGNKSAVIPSSNLLDPTGIRNWNKAKTVDATPPPIPTNLSADPVAYNQIDLSWAPSIDVKNTLRTPSGNGSGTTDYRIYRRKTFPSPEGSFADITANIYRSSNTSTNATDNYNFSSNGAETYEYKIYAVDSAGNPSDATDYFTGAVTASTPNNSTPTAPTEVTVTTRTGLITDAEVGHKNTVTYKGSKMPTGDIGNSYRIAGYKIYRSIITPQGQTSTQWLNEAALIVTVNLGGNLSFDESNVTYNYVDDDISNADVASGVPKSYLSRSGAGASQSFTLTKGQTSKILDATAYYYRVTAFSNDTPVPFISTLSSVDLNQPHFGWDTTPDVTKPKAPQDVKVKDIHGIENTLLRNIITWQMLSSLDDQNKRNGVLDFKEYRVYRYFDTVFKTDLQVIATKTSIEDNYHVDGIVEADSNKEFYYYVTAVDNAGTEFKYLTGTVINPAVGGQAMNNESSYLAPVSINPAIAKPTVSNPQAINIGVSSATIIWDTDQSTDSLVEYRVKGTNTVIAAGKDRTEPTANHSVDIKALNKGSAYEYRIVSRNSLGNIDDSAAATWREFSTLDFAIMDIRVETTTTTATVSWNTNIDSDSSAEYKLEKLSGEAEEPSQTAGEPSLVKNHQVIIKALKPGRTYTYKIRSVTGDKFLSETEFKTFQTRVFDSAQFTIAPDATKVAEENITATSARIVWDTAIATTSWVEYGLVSANYSMSAGDNNHSLKHVIDLKNLTPGQVYYYRVKGTDSYNIEYVSQEYQFTAVLRPEIPNIKIKDLNFYDATIFWETNVNTDSQIAYGKDEALGLRKGSSQQGKAHEMTLDSLEDNTQYYFQILARDKHGNEAKSQVYQFKTPLDTTGPEIKDIKIDLLPMGSEDEYAGVIITWVTNKPSTKQIEYGEGVISGKYEYKTTEDQNHTTSHTVIIKDLNPSTTYHFHIRAKDKRGNLTESSDLSFVTPTQEKSILQLIIKSLEDTFSWVKNIGGLFKRDEWF</sequence>
<keyword evidence="2" id="KW-0812">Transmembrane</keyword>
<dbReference type="InterPro" id="IPR015914">
    <property type="entry name" value="PAPs_N"/>
</dbReference>
<dbReference type="InterPro" id="IPR003961">
    <property type="entry name" value="FN3_dom"/>
</dbReference>
<evidence type="ECO:0000256" key="2">
    <source>
        <dbReference type="SAM" id="Phobius"/>
    </source>
</evidence>
<comment type="caution">
    <text evidence="4">The sequence shown here is derived from an EMBL/GenBank/DDBJ whole genome shotgun (WGS) entry which is preliminary data.</text>
</comment>
<dbReference type="Gene3D" id="2.60.40.380">
    <property type="entry name" value="Purple acid phosphatase-like, N-terminal"/>
    <property type="match status" value="1"/>
</dbReference>
<dbReference type="SUPFAM" id="SSF49265">
    <property type="entry name" value="Fibronectin type III"/>
    <property type="match status" value="4"/>
</dbReference>
<dbReference type="EMBL" id="LCBL01000003">
    <property type="protein sequence ID" value="KKS09197.1"/>
    <property type="molecule type" value="Genomic_DNA"/>
</dbReference>
<dbReference type="InterPro" id="IPR036116">
    <property type="entry name" value="FN3_sf"/>
</dbReference>
<proteinExistence type="predicted"/>
<organism evidence="4 5">
    <name type="scientific">candidate division CPR2 bacterium GW2011_GWC1_41_48</name>
    <dbReference type="NCBI Taxonomy" id="1618344"/>
    <lineage>
        <taxon>Bacteria</taxon>
        <taxon>Bacteria division CPR2</taxon>
    </lineage>
</organism>
<feature type="domain" description="Fibronectin type-III" evidence="3">
    <location>
        <begin position="1768"/>
        <end position="1861"/>
    </location>
</feature>
<feature type="domain" description="Fibronectin type-III" evidence="3">
    <location>
        <begin position="985"/>
        <end position="1082"/>
    </location>
</feature>
<dbReference type="PANTHER" id="PTHR13817:SF166">
    <property type="entry name" value="NEURONAL IGCAM-RELATED"/>
    <property type="match status" value="1"/>
</dbReference>
<evidence type="ECO:0000259" key="3">
    <source>
        <dbReference type="PROSITE" id="PS50853"/>
    </source>
</evidence>
<accession>A0A0G0WAV5</accession>
<dbReference type="SMART" id="SM00060">
    <property type="entry name" value="FN3"/>
    <property type="match status" value="9"/>
</dbReference>
<dbReference type="GO" id="GO:0046872">
    <property type="term" value="F:metal ion binding"/>
    <property type="evidence" value="ECO:0007669"/>
    <property type="project" value="InterPro"/>
</dbReference>
<feature type="transmembrane region" description="Helical" evidence="2">
    <location>
        <begin position="116"/>
        <end position="137"/>
    </location>
</feature>
<reference evidence="4 5" key="1">
    <citation type="journal article" date="2015" name="Nature">
        <title>rRNA introns, odd ribosomes, and small enigmatic genomes across a large radiation of phyla.</title>
        <authorList>
            <person name="Brown C.T."/>
            <person name="Hug L.A."/>
            <person name="Thomas B.C."/>
            <person name="Sharon I."/>
            <person name="Castelle C.J."/>
            <person name="Singh A."/>
            <person name="Wilkins M.J."/>
            <person name="Williams K.H."/>
            <person name="Banfield J.F."/>
        </authorList>
    </citation>
    <scope>NUCLEOTIDE SEQUENCE [LARGE SCALE GENOMIC DNA]</scope>
</reference>
<name>A0A0G0WAV5_UNCC2</name>
<evidence type="ECO:0000313" key="5">
    <source>
        <dbReference type="Proteomes" id="UP000033869"/>
    </source>
</evidence>
<evidence type="ECO:0000313" key="4">
    <source>
        <dbReference type="EMBL" id="KKS09197.1"/>
    </source>
</evidence>
<dbReference type="Pfam" id="PF16656">
    <property type="entry name" value="Pur_ac_phosph_N"/>
    <property type="match status" value="2"/>
</dbReference>
<dbReference type="InterPro" id="IPR013783">
    <property type="entry name" value="Ig-like_fold"/>
</dbReference>
<keyword evidence="2" id="KW-0472">Membrane</keyword>
<evidence type="ECO:0000256" key="1">
    <source>
        <dbReference type="ARBA" id="ARBA00022737"/>
    </source>
</evidence>
<dbReference type="PANTHER" id="PTHR13817">
    <property type="entry name" value="TITIN"/>
    <property type="match status" value="1"/>
</dbReference>
<gene>
    <name evidence="4" type="ORF">UU65_C0003G0252</name>
</gene>